<protein>
    <submittedName>
        <fullName evidence="3">EF-hand domain pair</fullName>
    </submittedName>
</protein>
<accession>A0A2U1M0R1</accession>
<dbReference type="STRING" id="35608.A0A2U1M0R1"/>
<reference evidence="3 4" key="1">
    <citation type="journal article" date="2018" name="Mol. Plant">
        <title>The genome of Artemisia annua provides insight into the evolution of Asteraceae family and artemisinin biosynthesis.</title>
        <authorList>
            <person name="Shen Q."/>
            <person name="Zhang L."/>
            <person name="Liao Z."/>
            <person name="Wang S."/>
            <person name="Yan T."/>
            <person name="Shi P."/>
            <person name="Liu M."/>
            <person name="Fu X."/>
            <person name="Pan Q."/>
            <person name="Wang Y."/>
            <person name="Lv Z."/>
            <person name="Lu X."/>
            <person name="Zhang F."/>
            <person name="Jiang W."/>
            <person name="Ma Y."/>
            <person name="Chen M."/>
            <person name="Hao X."/>
            <person name="Li L."/>
            <person name="Tang Y."/>
            <person name="Lv G."/>
            <person name="Zhou Y."/>
            <person name="Sun X."/>
            <person name="Brodelius P.E."/>
            <person name="Rose J.K.C."/>
            <person name="Tang K."/>
        </authorList>
    </citation>
    <scope>NUCLEOTIDE SEQUENCE [LARGE SCALE GENOMIC DNA]</scope>
    <source>
        <strain evidence="4">cv. Huhao1</strain>
        <tissue evidence="3">Leaf</tissue>
    </source>
</reference>
<dbReference type="PANTHER" id="PTHR24347">
    <property type="entry name" value="SERINE/THREONINE-PROTEIN KINASE"/>
    <property type="match status" value="1"/>
</dbReference>
<dbReference type="PROSITE" id="PS50011">
    <property type="entry name" value="PROTEIN_KINASE_DOM"/>
    <property type="match status" value="1"/>
</dbReference>
<organism evidence="3 4">
    <name type="scientific">Artemisia annua</name>
    <name type="common">Sweet wormwood</name>
    <dbReference type="NCBI Taxonomy" id="35608"/>
    <lineage>
        <taxon>Eukaryota</taxon>
        <taxon>Viridiplantae</taxon>
        <taxon>Streptophyta</taxon>
        <taxon>Embryophyta</taxon>
        <taxon>Tracheophyta</taxon>
        <taxon>Spermatophyta</taxon>
        <taxon>Magnoliopsida</taxon>
        <taxon>eudicotyledons</taxon>
        <taxon>Gunneridae</taxon>
        <taxon>Pentapetalae</taxon>
        <taxon>asterids</taxon>
        <taxon>campanulids</taxon>
        <taxon>Asterales</taxon>
        <taxon>Asteraceae</taxon>
        <taxon>Asteroideae</taxon>
        <taxon>Anthemideae</taxon>
        <taxon>Artemisiinae</taxon>
        <taxon>Artemisia</taxon>
    </lineage>
</organism>
<feature type="region of interest" description="Disordered" evidence="1">
    <location>
        <begin position="60"/>
        <end position="79"/>
    </location>
</feature>
<evidence type="ECO:0000313" key="3">
    <source>
        <dbReference type="EMBL" id="PWA54831.1"/>
    </source>
</evidence>
<dbReference type="Pfam" id="PF00069">
    <property type="entry name" value="Pkinase"/>
    <property type="match status" value="1"/>
</dbReference>
<dbReference type="InterPro" id="IPR011009">
    <property type="entry name" value="Kinase-like_dom_sf"/>
</dbReference>
<name>A0A2U1M0R1_ARTAN</name>
<comment type="caution">
    <text evidence="3">The sequence shown here is derived from an EMBL/GenBank/DDBJ whole genome shotgun (WGS) entry which is preliminary data.</text>
</comment>
<dbReference type="Proteomes" id="UP000245207">
    <property type="component" value="Unassembled WGS sequence"/>
</dbReference>
<dbReference type="SUPFAM" id="SSF56112">
    <property type="entry name" value="Protein kinase-like (PK-like)"/>
    <property type="match status" value="1"/>
</dbReference>
<sequence length="360" mass="40419">MLHQFKPIRNNSLQTERGNGIEKVLTKDNQIRFASTRRCVTRRVIDIGCRPSDSDCMLPNPLEEEHSVSHRSNRRQHSTFQDMPCVNRDLKKRSYYPTGSKLGMPIASNNMQGMQKQNTVASESVVANNGPNDFMNQGITILQGISNGFTLSQVQKNHQSVGSDSHSDRVIIGLESRTSSLQLSLAALICTTWSLRFGMVTIIAEHGDTTTRRLHWDAELLTTICDMLCRLIFRLANKALIGAPCCGDYILLKATDFELSAYIDKGKPTHEKVGTAFYAAPEVLRCEPYGKEVDIWSAGVILCMLPTRAPPFYGSKIKIWQRKKKGSFDVAGQSSIQSTRPTMVHSGRCPLQFYEFKWLL</sequence>
<dbReference type="InterPro" id="IPR000719">
    <property type="entry name" value="Prot_kinase_dom"/>
</dbReference>
<keyword evidence="4" id="KW-1185">Reference proteome</keyword>
<dbReference type="GO" id="GO:0004672">
    <property type="term" value="F:protein kinase activity"/>
    <property type="evidence" value="ECO:0007669"/>
    <property type="project" value="InterPro"/>
</dbReference>
<dbReference type="EMBL" id="PKPP01006953">
    <property type="protein sequence ID" value="PWA54831.1"/>
    <property type="molecule type" value="Genomic_DNA"/>
</dbReference>
<dbReference type="GO" id="GO:0005524">
    <property type="term" value="F:ATP binding"/>
    <property type="evidence" value="ECO:0007669"/>
    <property type="project" value="InterPro"/>
</dbReference>
<dbReference type="SMART" id="SM00220">
    <property type="entry name" value="S_TKc"/>
    <property type="match status" value="1"/>
</dbReference>
<dbReference type="OrthoDB" id="40902at2759"/>
<evidence type="ECO:0000256" key="1">
    <source>
        <dbReference type="SAM" id="MobiDB-lite"/>
    </source>
</evidence>
<dbReference type="Gene3D" id="1.10.510.10">
    <property type="entry name" value="Transferase(Phosphotransferase) domain 1"/>
    <property type="match status" value="1"/>
</dbReference>
<gene>
    <name evidence="3" type="ORF">CTI12_AA430400</name>
</gene>
<proteinExistence type="predicted"/>
<evidence type="ECO:0000313" key="4">
    <source>
        <dbReference type="Proteomes" id="UP000245207"/>
    </source>
</evidence>
<dbReference type="AlphaFoldDB" id="A0A2U1M0R1"/>
<evidence type="ECO:0000259" key="2">
    <source>
        <dbReference type="PROSITE" id="PS50011"/>
    </source>
</evidence>
<feature type="domain" description="Protein kinase" evidence="2">
    <location>
        <begin position="96"/>
        <end position="360"/>
    </location>
</feature>